<dbReference type="InterPro" id="IPR002549">
    <property type="entry name" value="AI-2E-like"/>
</dbReference>
<comment type="similarity">
    <text evidence="2">Belongs to the autoinducer-2 exporter (AI-2E) (TC 2.A.86) family.</text>
</comment>
<evidence type="ECO:0000256" key="4">
    <source>
        <dbReference type="ARBA" id="ARBA00022475"/>
    </source>
</evidence>
<dbReference type="Pfam" id="PF01594">
    <property type="entry name" value="AI-2E_transport"/>
    <property type="match status" value="1"/>
</dbReference>
<name>A0A940PXC3_9MICO</name>
<feature type="transmembrane region" description="Helical" evidence="9">
    <location>
        <begin position="318"/>
        <end position="341"/>
    </location>
</feature>
<evidence type="ECO:0000256" key="9">
    <source>
        <dbReference type="SAM" id="Phobius"/>
    </source>
</evidence>
<feature type="region of interest" description="Disordered" evidence="8">
    <location>
        <begin position="357"/>
        <end position="396"/>
    </location>
</feature>
<feature type="transmembrane region" description="Helical" evidence="9">
    <location>
        <begin position="167"/>
        <end position="189"/>
    </location>
</feature>
<feature type="transmembrane region" description="Helical" evidence="9">
    <location>
        <begin position="29"/>
        <end position="50"/>
    </location>
</feature>
<accession>A0A940PXC3</accession>
<feature type="transmembrane region" description="Helical" evidence="9">
    <location>
        <begin position="86"/>
        <end position="111"/>
    </location>
</feature>
<comment type="subcellular location">
    <subcellularLocation>
        <location evidence="1">Cell membrane</location>
        <topology evidence="1">Multi-pass membrane protein</topology>
    </subcellularLocation>
</comment>
<keyword evidence="3" id="KW-0813">Transport</keyword>
<dbReference type="EMBL" id="JAFIDA010000001">
    <property type="protein sequence ID" value="MBP1325901.1"/>
    <property type="molecule type" value="Genomic_DNA"/>
</dbReference>
<sequence length="396" mass="41367">MSTADESGTRAANARTQHSSTEFSRVRKLGIVSWSAVGVIVLAVVIAGGISALSGILVPLIIAVILGTVLEPVVTWLANRKVPRPLAAAVVLIVATALAVGIVAIVVRGFVQQIPEISQQLMRGWVYVLEWLHTLDIDAVWIEQLRKTGIEYLSVAGSGAMGLVTGAVYGAVSFAVGSFFALYFLFFVLRDGRVFPAWLARVTGRDEQLVTEIDANVRQSLRGYFSGTALTALITGPIFVIPLLVLGIPLVIPTIILYFILSFIPFVGAWLTAGFAVLIAFGFGGPSAALIVTLSLLVSNGPIQNVVLSWALGSSLKLHPVMVLVATIGGGVVAGVLGMVLGPPVMSALQKAVTTVRQYREERDGDGEEPASAVGTATTDSNGGSDSGPATAPLPA</sequence>
<dbReference type="AlphaFoldDB" id="A0A940PXC3"/>
<gene>
    <name evidence="10" type="ORF">JOF28_001133</name>
</gene>
<evidence type="ECO:0000256" key="3">
    <source>
        <dbReference type="ARBA" id="ARBA00022448"/>
    </source>
</evidence>
<feature type="transmembrane region" description="Helical" evidence="9">
    <location>
        <begin position="56"/>
        <end position="79"/>
    </location>
</feature>
<dbReference type="RefSeq" id="WP_209704892.1">
    <property type="nucleotide sequence ID" value="NZ_JAFIDA010000001.1"/>
</dbReference>
<proteinExistence type="inferred from homology"/>
<evidence type="ECO:0000313" key="10">
    <source>
        <dbReference type="EMBL" id="MBP1325901.1"/>
    </source>
</evidence>
<keyword evidence="6 9" id="KW-1133">Transmembrane helix</keyword>
<keyword evidence="11" id="KW-1185">Reference proteome</keyword>
<keyword evidence="5 9" id="KW-0812">Transmembrane</keyword>
<comment type="caution">
    <text evidence="10">The sequence shown here is derived from an EMBL/GenBank/DDBJ whole genome shotgun (WGS) entry which is preliminary data.</text>
</comment>
<dbReference type="PANTHER" id="PTHR21716:SF53">
    <property type="entry name" value="PERMEASE PERM-RELATED"/>
    <property type="match status" value="1"/>
</dbReference>
<protein>
    <submittedName>
        <fullName evidence="10">PurR-regulated permease PerM</fullName>
    </submittedName>
</protein>
<dbReference type="GO" id="GO:0005886">
    <property type="term" value="C:plasma membrane"/>
    <property type="evidence" value="ECO:0007669"/>
    <property type="project" value="UniProtKB-SubCell"/>
</dbReference>
<evidence type="ECO:0000256" key="7">
    <source>
        <dbReference type="ARBA" id="ARBA00023136"/>
    </source>
</evidence>
<dbReference type="Proteomes" id="UP000675163">
    <property type="component" value="Unassembled WGS sequence"/>
</dbReference>
<feature type="compositionally biased region" description="Polar residues" evidence="8">
    <location>
        <begin position="375"/>
        <end position="384"/>
    </location>
</feature>
<evidence type="ECO:0000256" key="5">
    <source>
        <dbReference type="ARBA" id="ARBA00022692"/>
    </source>
</evidence>
<keyword evidence="4" id="KW-1003">Cell membrane</keyword>
<dbReference type="PANTHER" id="PTHR21716">
    <property type="entry name" value="TRANSMEMBRANE PROTEIN"/>
    <property type="match status" value="1"/>
</dbReference>
<keyword evidence="7 9" id="KW-0472">Membrane</keyword>
<evidence type="ECO:0000256" key="2">
    <source>
        <dbReference type="ARBA" id="ARBA00009773"/>
    </source>
</evidence>
<organism evidence="10 11">
    <name type="scientific">Leucobacter exalbidus</name>
    <dbReference type="NCBI Taxonomy" id="662960"/>
    <lineage>
        <taxon>Bacteria</taxon>
        <taxon>Bacillati</taxon>
        <taxon>Actinomycetota</taxon>
        <taxon>Actinomycetes</taxon>
        <taxon>Micrococcales</taxon>
        <taxon>Microbacteriaceae</taxon>
        <taxon>Leucobacter</taxon>
    </lineage>
</organism>
<evidence type="ECO:0000313" key="11">
    <source>
        <dbReference type="Proteomes" id="UP000675163"/>
    </source>
</evidence>
<evidence type="ECO:0000256" key="8">
    <source>
        <dbReference type="SAM" id="MobiDB-lite"/>
    </source>
</evidence>
<feature type="transmembrane region" description="Helical" evidence="9">
    <location>
        <begin position="255"/>
        <end position="281"/>
    </location>
</feature>
<evidence type="ECO:0000256" key="6">
    <source>
        <dbReference type="ARBA" id="ARBA00022989"/>
    </source>
</evidence>
<reference evidence="10" key="1">
    <citation type="submission" date="2021-02" db="EMBL/GenBank/DDBJ databases">
        <title>Sequencing the genomes of 1000 actinobacteria strains.</title>
        <authorList>
            <person name="Klenk H.-P."/>
        </authorList>
    </citation>
    <scope>NUCLEOTIDE SEQUENCE</scope>
    <source>
        <strain evidence="10">DSM 22850</strain>
    </source>
</reference>
<feature type="transmembrane region" description="Helical" evidence="9">
    <location>
        <begin position="228"/>
        <end position="249"/>
    </location>
</feature>
<feature type="transmembrane region" description="Helical" evidence="9">
    <location>
        <begin position="288"/>
        <end position="312"/>
    </location>
</feature>
<evidence type="ECO:0000256" key="1">
    <source>
        <dbReference type="ARBA" id="ARBA00004651"/>
    </source>
</evidence>